<evidence type="ECO:0000256" key="1">
    <source>
        <dbReference type="ARBA" id="ARBA00004167"/>
    </source>
</evidence>
<reference evidence="7 8" key="1">
    <citation type="journal article" date="2014" name="Nat. Commun.">
        <title>Multiple recent horizontal transfers of a large genomic region in cheese making fungi.</title>
        <authorList>
            <person name="Cheeseman K."/>
            <person name="Ropars J."/>
            <person name="Renault P."/>
            <person name="Dupont J."/>
            <person name="Gouzy J."/>
            <person name="Branca A."/>
            <person name="Abraham A.L."/>
            <person name="Ceppi M."/>
            <person name="Conseiller E."/>
            <person name="Debuchy R."/>
            <person name="Malagnac F."/>
            <person name="Goarin A."/>
            <person name="Silar P."/>
            <person name="Lacoste S."/>
            <person name="Sallet E."/>
            <person name="Bensimon A."/>
            <person name="Giraud T."/>
            <person name="Brygoo Y."/>
        </authorList>
    </citation>
    <scope>NUCLEOTIDE SEQUENCE [LARGE SCALE GENOMIC DNA]</scope>
    <source>
        <strain evidence="8">FM 013</strain>
    </source>
</reference>
<sequence>MQDTSKVLKSLYLAPPALTTTFTPPPSCLTGWWLNLGPTDWSTCFPSGYAQATDFYYSPGICPSGYWTAFQSAYTSSGEAAETHATCCPINYSVQTRSDLLWFTTNQCTSRHTELSVWTYTKGGVVSSLTTTADGINAKGVSIRWRASDLITVTTTSSLQTTTSTGIRGPTATSTATSTSTAQETPSSSSGLSTGAKAGIGVGISVGALLILAVIVLIWMLRRKAKKEDPSPDGTEPTHRNRYMPPTELEDNGAAYGSTEAKHSHPRKPKPLYELDSSRSTSLHELDSKHIAAELPAQ</sequence>
<dbReference type="GO" id="GO:0016020">
    <property type="term" value="C:membrane"/>
    <property type="evidence" value="ECO:0007669"/>
    <property type="project" value="UniProtKB-SubCell"/>
</dbReference>
<dbReference type="STRING" id="1429867.A0A0G4NYQ1"/>
<evidence type="ECO:0000256" key="2">
    <source>
        <dbReference type="ARBA" id="ARBA00022692"/>
    </source>
</evidence>
<gene>
    <name evidence="7" type="ORF">PCAMFM013_S002g001058</name>
</gene>
<keyword evidence="3 6" id="KW-1133">Transmembrane helix</keyword>
<dbReference type="EMBL" id="HG793135">
    <property type="protein sequence ID" value="CRL19188.1"/>
    <property type="molecule type" value="Genomic_DNA"/>
</dbReference>
<evidence type="ECO:0000313" key="7">
    <source>
        <dbReference type="EMBL" id="CRL19188.1"/>
    </source>
</evidence>
<feature type="transmembrane region" description="Helical" evidence="6">
    <location>
        <begin position="198"/>
        <end position="221"/>
    </location>
</feature>
<proteinExistence type="predicted"/>
<evidence type="ECO:0000256" key="5">
    <source>
        <dbReference type="SAM" id="MobiDB-lite"/>
    </source>
</evidence>
<keyword evidence="2 6" id="KW-0812">Transmembrane</keyword>
<accession>A0A0G4NYQ1</accession>
<evidence type="ECO:0000313" key="8">
    <source>
        <dbReference type="Proteomes" id="UP000053732"/>
    </source>
</evidence>
<dbReference type="Proteomes" id="UP000053732">
    <property type="component" value="Unassembled WGS sequence"/>
</dbReference>
<dbReference type="CDD" id="cd21699">
    <property type="entry name" value="JMTM_APP_like"/>
    <property type="match status" value="1"/>
</dbReference>
<feature type="compositionally biased region" description="Basic and acidic residues" evidence="5">
    <location>
        <begin position="271"/>
        <end position="292"/>
    </location>
</feature>
<evidence type="ECO:0000256" key="4">
    <source>
        <dbReference type="ARBA" id="ARBA00023136"/>
    </source>
</evidence>
<dbReference type="AlphaFoldDB" id="A0A0G4NYQ1"/>
<dbReference type="PANTHER" id="PTHR15549:SF6">
    <property type="entry name" value="MID2 DOMAIN-CONTAINING PROTEIN"/>
    <property type="match status" value="1"/>
</dbReference>
<feature type="region of interest" description="Disordered" evidence="5">
    <location>
        <begin position="159"/>
        <end position="194"/>
    </location>
</feature>
<feature type="compositionally biased region" description="Low complexity" evidence="5">
    <location>
        <begin position="159"/>
        <end position="190"/>
    </location>
</feature>
<comment type="subcellular location">
    <subcellularLocation>
        <location evidence="1">Membrane</location>
        <topology evidence="1">Single-pass membrane protein</topology>
    </subcellularLocation>
</comment>
<dbReference type="GO" id="GO:0071944">
    <property type="term" value="C:cell periphery"/>
    <property type="evidence" value="ECO:0007669"/>
    <property type="project" value="UniProtKB-ARBA"/>
</dbReference>
<evidence type="ECO:0000256" key="6">
    <source>
        <dbReference type="SAM" id="Phobius"/>
    </source>
</evidence>
<keyword evidence="8" id="KW-1185">Reference proteome</keyword>
<feature type="region of interest" description="Disordered" evidence="5">
    <location>
        <begin position="225"/>
        <end position="298"/>
    </location>
</feature>
<dbReference type="InterPro" id="IPR051694">
    <property type="entry name" value="Immunoregulatory_rcpt-like"/>
</dbReference>
<keyword evidence="4 6" id="KW-0472">Membrane</keyword>
<dbReference type="PANTHER" id="PTHR15549">
    <property type="entry name" value="PAIRED IMMUNOGLOBULIN-LIKE TYPE 2 RECEPTOR"/>
    <property type="match status" value="1"/>
</dbReference>
<evidence type="ECO:0000256" key="3">
    <source>
        <dbReference type="ARBA" id="ARBA00022989"/>
    </source>
</evidence>
<organism evidence="7 8">
    <name type="scientific">Penicillium camemberti (strain FM 013)</name>
    <dbReference type="NCBI Taxonomy" id="1429867"/>
    <lineage>
        <taxon>Eukaryota</taxon>
        <taxon>Fungi</taxon>
        <taxon>Dikarya</taxon>
        <taxon>Ascomycota</taxon>
        <taxon>Pezizomycotina</taxon>
        <taxon>Eurotiomycetes</taxon>
        <taxon>Eurotiomycetidae</taxon>
        <taxon>Eurotiales</taxon>
        <taxon>Aspergillaceae</taxon>
        <taxon>Penicillium</taxon>
    </lineage>
</organism>
<protein>
    <submittedName>
        <fullName evidence="7">Str. FM013</fullName>
    </submittedName>
</protein>
<name>A0A0G4NYQ1_PENC3</name>